<dbReference type="SUPFAM" id="SSF55347">
    <property type="entry name" value="Glyceraldehyde-3-phosphate dehydrogenase-like, C-terminal domain"/>
    <property type="match status" value="1"/>
</dbReference>
<accession>A0A160N1E8</accession>
<evidence type="ECO:0000313" key="4">
    <source>
        <dbReference type="EMBL" id="AND69646.1"/>
    </source>
</evidence>
<dbReference type="STRING" id="445710.ATSB10_21920"/>
<evidence type="ECO:0008006" key="6">
    <source>
        <dbReference type="Google" id="ProtNLM"/>
    </source>
</evidence>
<evidence type="ECO:0000313" key="5">
    <source>
        <dbReference type="Proteomes" id="UP000077255"/>
    </source>
</evidence>
<keyword evidence="5" id="KW-1185">Reference proteome</keyword>
<name>A0A160N1E8_9GAMM</name>
<dbReference type="InterPro" id="IPR055170">
    <property type="entry name" value="GFO_IDH_MocA-like_dom"/>
</dbReference>
<proteinExistence type="predicted"/>
<dbReference type="Pfam" id="PF22725">
    <property type="entry name" value="GFO_IDH_MocA_C3"/>
    <property type="match status" value="1"/>
</dbReference>
<dbReference type="GO" id="GO:0000166">
    <property type="term" value="F:nucleotide binding"/>
    <property type="evidence" value="ECO:0007669"/>
    <property type="project" value="InterPro"/>
</dbReference>
<dbReference type="PATRIC" id="fig|445710.3.peg.2190"/>
<keyword evidence="1" id="KW-0560">Oxidoreductase</keyword>
<feature type="domain" description="Gfo/Idh/MocA-like oxidoreductase N-terminal" evidence="2">
    <location>
        <begin position="9"/>
        <end position="129"/>
    </location>
</feature>
<sequence length="340" mass="36455">MSFAPMDVVRWGIIGCGNVTEVKSGPALQRASHSSLVAVMRRDGAKARDYAQRHGVPTWYDDAQALVDDPAVNAVYVATPPSTHKAYALMAIAAGKPVYVEKPMAMDAAECQAIIDAGRAAGVPVFVAYYRRALPRFRRVRTLLESGAIGAPRSVHVSLHQPLHARYADPAASHWHVQPAISGGGLFMDLGCHTLDLLDWLFGPIVTSKGLATNQLGAYAAEDSVAMGYAFASGLVGTGLWQFGSFRYEDRIEITGDRGRLAFATFGDGPIELETAQGSESFVEANPPHIQQPLIETIVAELRGEAGACPSTPEAALRTAWAMDQVLADWRRATGQAIGR</sequence>
<dbReference type="RefSeq" id="WP_083966183.1">
    <property type="nucleotide sequence ID" value="NZ_CP014841.1"/>
</dbReference>
<organism evidence="4 5">
    <name type="scientific">Dyella thiooxydans</name>
    <dbReference type="NCBI Taxonomy" id="445710"/>
    <lineage>
        <taxon>Bacteria</taxon>
        <taxon>Pseudomonadati</taxon>
        <taxon>Pseudomonadota</taxon>
        <taxon>Gammaproteobacteria</taxon>
        <taxon>Lysobacterales</taxon>
        <taxon>Rhodanobacteraceae</taxon>
        <taxon>Dyella</taxon>
    </lineage>
</organism>
<dbReference type="GO" id="GO:0016491">
    <property type="term" value="F:oxidoreductase activity"/>
    <property type="evidence" value="ECO:0007669"/>
    <property type="project" value="UniProtKB-KW"/>
</dbReference>
<dbReference type="AlphaFoldDB" id="A0A160N1E8"/>
<dbReference type="Pfam" id="PF01408">
    <property type="entry name" value="GFO_IDH_MocA"/>
    <property type="match status" value="1"/>
</dbReference>
<feature type="domain" description="GFO/IDH/MocA-like oxidoreductase" evidence="3">
    <location>
        <begin position="137"/>
        <end position="261"/>
    </location>
</feature>
<evidence type="ECO:0000259" key="2">
    <source>
        <dbReference type="Pfam" id="PF01408"/>
    </source>
</evidence>
<dbReference type="KEGG" id="dtx:ATSB10_21920"/>
<dbReference type="Proteomes" id="UP000077255">
    <property type="component" value="Chromosome"/>
</dbReference>
<dbReference type="InterPro" id="IPR036291">
    <property type="entry name" value="NAD(P)-bd_dom_sf"/>
</dbReference>
<dbReference type="EMBL" id="CP014841">
    <property type="protein sequence ID" value="AND69646.1"/>
    <property type="molecule type" value="Genomic_DNA"/>
</dbReference>
<evidence type="ECO:0000256" key="1">
    <source>
        <dbReference type="ARBA" id="ARBA00023002"/>
    </source>
</evidence>
<dbReference type="Gene3D" id="3.30.360.10">
    <property type="entry name" value="Dihydrodipicolinate Reductase, domain 2"/>
    <property type="match status" value="1"/>
</dbReference>
<evidence type="ECO:0000259" key="3">
    <source>
        <dbReference type="Pfam" id="PF22725"/>
    </source>
</evidence>
<reference evidence="4 5" key="1">
    <citation type="submission" date="2016-02" db="EMBL/GenBank/DDBJ databases">
        <title>Complete genome sequencing and analysis of ATSB10, Dyella thiooxydans isolated from rhizosphere soil of sunflower (Helianthus annuus L.).</title>
        <authorList>
            <person name="Lee Y."/>
            <person name="Hwangbo K."/>
            <person name="Chung H."/>
            <person name="Yoo J."/>
            <person name="Kim K.Y."/>
            <person name="Sa T.M."/>
            <person name="Um Y."/>
            <person name="Madhaiyan M."/>
        </authorList>
    </citation>
    <scope>NUCLEOTIDE SEQUENCE [LARGE SCALE GENOMIC DNA]</scope>
    <source>
        <strain evidence="4 5">ATSB10</strain>
    </source>
</reference>
<dbReference type="InterPro" id="IPR000683">
    <property type="entry name" value="Gfo/Idh/MocA-like_OxRdtase_N"/>
</dbReference>
<dbReference type="Gene3D" id="3.40.50.720">
    <property type="entry name" value="NAD(P)-binding Rossmann-like Domain"/>
    <property type="match status" value="1"/>
</dbReference>
<protein>
    <recommendedName>
        <fullName evidence="6">Oxidoreductase</fullName>
    </recommendedName>
</protein>
<dbReference type="PANTHER" id="PTHR43818:SF11">
    <property type="entry name" value="BCDNA.GH03377"/>
    <property type="match status" value="1"/>
</dbReference>
<gene>
    <name evidence="4" type="ORF">ATSB10_21920</name>
</gene>
<dbReference type="OrthoDB" id="9801953at2"/>
<dbReference type="InterPro" id="IPR050463">
    <property type="entry name" value="Gfo/Idh/MocA_oxidrdct_glycsds"/>
</dbReference>
<dbReference type="PANTHER" id="PTHR43818">
    <property type="entry name" value="BCDNA.GH03377"/>
    <property type="match status" value="1"/>
</dbReference>
<dbReference type="SUPFAM" id="SSF51735">
    <property type="entry name" value="NAD(P)-binding Rossmann-fold domains"/>
    <property type="match status" value="1"/>
</dbReference>